<gene>
    <name evidence="1" type="ORF">B5M42_21410</name>
</gene>
<keyword evidence="2" id="KW-1185">Reference proteome</keyword>
<evidence type="ECO:0000313" key="2">
    <source>
        <dbReference type="Proteomes" id="UP000298246"/>
    </source>
</evidence>
<proteinExistence type="predicted"/>
<evidence type="ECO:0000313" key="1">
    <source>
        <dbReference type="EMBL" id="TFE84073.1"/>
    </source>
</evidence>
<organism evidence="1 2">
    <name type="scientific">Paenibacillus athensensis</name>
    <dbReference type="NCBI Taxonomy" id="1967502"/>
    <lineage>
        <taxon>Bacteria</taxon>
        <taxon>Bacillati</taxon>
        <taxon>Bacillota</taxon>
        <taxon>Bacilli</taxon>
        <taxon>Bacillales</taxon>
        <taxon>Paenibacillaceae</taxon>
        <taxon>Paenibacillus</taxon>
    </lineage>
</organism>
<comment type="caution">
    <text evidence="1">The sequence shown here is derived from an EMBL/GenBank/DDBJ whole genome shotgun (WGS) entry which is preliminary data.</text>
</comment>
<reference evidence="1 2" key="1">
    <citation type="submission" date="2017-03" db="EMBL/GenBank/DDBJ databases">
        <title>Isolation of Levoglucosan Utilizing Bacteria.</title>
        <authorList>
            <person name="Arya A.S."/>
        </authorList>
    </citation>
    <scope>NUCLEOTIDE SEQUENCE [LARGE SCALE GENOMIC DNA]</scope>
    <source>
        <strain evidence="1 2">MEC069</strain>
    </source>
</reference>
<sequence>MSLYLLNSQMRWTEANKKTTPPSLKFSLKALFTERSTTYYYEKIRTSMKIVNENFRFLDFCDNAEILDEICFETLVNCMIKAFLHEYKCEKRRIN</sequence>
<name>A0A4Y8PT10_9BACL</name>
<protein>
    <submittedName>
        <fullName evidence="1">Uncharacterized protein</fullName>
    </submittedName>
</protein>
<dbReference type="AlphaFoldDB" id="A0A4Y8PT10"/>
<dbReference type="Proteomes" id="UP000298246">
    <property type="component" value="Unassembled WGS sequence"/>
</dbReference>
<accession>A0A4Y8PT10</accession>
<dbReference type="EMBL" id="MYFO01000039">
    <property type="protein sequence ID" value="TFE84073.1"/>
    <property type="molecule type" value="Genomic_DNA"/>
</dbReference>